<dbReference type="AlphaFoldDB" id="A0A0K8W4R2"/>
<accession>A0A0K8W4R2</accession>
<dbReference type="EMBL" id="GDHF01006464">
    <property type="protein sequence ID" value="JAI45850.1"/>
    <property type="molecule type" value="Transcribed_RNA"/>
</dbReference>
<organism evidence="1">
    <name type="scientific">Bactrocera latifrons</name>
    <name type="common">Malaysian fruit fly</name>
    <name type="synonym">Chaetodacus latifrons</name>
    <dbReference type="NCBI Taxonomy" id="174628"/>
    <lineage>
        <taxon>Eukaryota</taxon>
        <taxon>Metazoa</taxon>
        <taxon>Ecdysozoa</taxon>
        <taxon>Arthropoda</taxon>
        <taxon>Hexapoda</taxon>
        <taxon>Insecta</taxon>
        <taxon>Pterygota</taxon>
        <taxon>Neoptera</taxon>
        <taxon>Endopterygota</taxon>
        <taxon>Diptera</taxon>
        <taxon>Brachycera</taxon>
        <taxon>Muscomorpha</taxon>
        <taxon>Tephritoidea</taxon>
        <taxon>Tephritidae</taxon>
        <taxon>Bactrocera</taxon>
        <taxon>Bactrocera</taxon>
    </lineage>
</organism>
<sequence>MIRLLATNCNRHLTQQLPKFQQVPQTQLNGIRDFSGHLKNANKLLRVVEQQARRVAETGGKRILNTRLILLSGCGATLGLGLRTYLAFARQAQCESNRLAGVIQKTLQQEDNKFDWRRFWAYLEPHLWELLGAIAVRICCEYSYKYYIVFGGIITHGRRGILSMDLIRR</sequence>
<reference evidence="1" key="1">
    <citation type="submission" date="2015-06" db="EMBL/GenBank/DDBJ databases">
        <authorList>
            <person name="Hoefler B.C."/>
            <person name="Straight P.D."/>
        </authorList>
    </citation>
    <scope>NUCLEOTIDE SEQUENCE</scope>
</reference>
<dbReference type="OrthoDB" id="6500128at2759"/>
<name>A0A0K8W4R2_BACLA</name>
<gene>
    <name evidence="1" type="ORF">c0_g1_i4</name>
</gene>
<protein>
    <submittedName>
        <fullName evidence="1">Uncharacterized protein</fullName>
    </submittedName>
</protein>
<evidence type="ECO:0000313" key="1">
    <source>
        <dbReference type="EMBL" id="JAI45850.1"/>
    </source>
</evidence>
<proteinExistence type="predicted"/>